<evidence type="ECO:0000256" key="6">
    <source>
        <dbReference type="ARBA" id="ARBA00022989"/>
    </source>
</evidence>
<dbReference type="PANTHER" id="PTHR33908">
    <property type="entry name" value="MANNOSYLTRANSFERASE YKCB-RELATED"/>
    <property type="match status" value="1"/>
</dbReference>
<keyword evidence="4" id="KW-0808">Transferase</keyword>
<evidence type="ECO:0000256" key="8">
    <source>
        <dbReference type="SAM" id="Phobius"/>
    </source>
</evidence>
<keyword evidence="11" id="KW-1185">Reference proteome</keyword>
<dbReference type="Proteomes" id="UP000094329">
    <property type="component" value="Unassembled WGS sequence"/>
</dbReference>
<evidence type="ECO:0000313" key="10">
    <source>
        <dbReference type="EMBL" id="ODN42278.1"/>
    </source>
</evidence>
<evidence type="ECO:0000313" key="11">
    <source>
        <dbReference type="Proteomes" id="UP000094329"/>
    </source>
</evidence>
<dbReference type="RefSeq" id="WP_069312075.1">
    <property type="nucleotide sequence ID" value="NZ_MDTU01000001.1"/>
</dbReference>
<evidence type="ECO:0000256" key="5">
    <source>
        <dbReference type="ARBA" id="ARBA00022692"/>
    </source>
</evidence>
<comment type="caution">
    <text evidence="10">The sequence shown here is derived from an EMBL/GenBank/DDBJ whole genome shotgun (WGS) entry which is preliminary data.</text>
</comment>
<keyword evidence="5 8" id="KW-0812">Transmembrane</keyword>
<dbReference type="InterPro" id="IPR003342">
    <property type="entry name" value="ArnT-like_N"/>
</dbReference>
<feature type="transmembrane region" description="Helical" evidence="8">
    <location>
        <begin position="76"/>
        <end position="101"/>
    </location>
</feature>
<organism evidence="10 11">
    <name type="scientific">Piscirickettsia litoralis</name>
    <dbReference type="NCBI Taxonomy" id="1891921"/>
    <lineage>
        <taxon>Bacteria</taxon>
        <taxon>Pseudomonadati</taxon>
        <taxon>Pseudomonadota</taxon>
        <taxon>Gammaproteobacteria</taxon>
        <taxon>Thiotrichales</taxon>
        <taxon>Piscirickettsiaceae</taxon>
        <taxon>Piscirickettsia</taxon>
    </lineage>
</organism>
<gene>
    <name evidence="10" type="ORF">BGC07_04175</name>
</gene>
<accession>A0ABX3A3P4</accession>
<sequence>MQKYQRVSDLFIAVLIIIFYILFYAGHPLFSPDEGRYAEIGREMLASHQYIIPYLDNIPYFEKPPLMYWLVSFSQYLLGITTASARLPVVLIAIFGIISTYRFTRTIYDRRTGLLTAGILSTSLVYYCLGHYLTLDMPLAVWLSCSLFSFLLVIKHSDNHLWPYRRYALTSGYFFIAMAIMTKGLVGFVFPCMIIGLWIILHWRWGLIKKFALFRGLIFVAVLIVPWHVLIYQKYHNFISYYIIDQQILRYSTHIAGRSMPITFYLITVIASTFPWVFLLYVH</sequence>
<comment type="subcellular location">
    <subcellularLocation>
        <location evidence="1">Cell membrane</location>
        <topology evidence="1">Multi-pass membrane protein</topology>
    </subcellularLocation>
</comment>
<keyword evidence="7 8" id="KW-0472">Membrane</keyword>
<dbReference type="EMBL" id="MDTU01000001">
    <property type="protein sequence ID" value="ODN42278.1"/>
    <property type="molecule type" value="Genomic_DNA"/>
</dbReference>
<dbReference type="Pfam" id="PF02366">
    <property type="entry name" value="PMT"/>
    <property type="match status" value="1"/>
</dbReference>
<feature type="domain" description="ArnT-like N-terminal" evidence="9">
    <location>
        <begin position="13"/>
        <end position="242"/>
    </location>
</feature>
<evidence type="ECO:0000259" key="9">
    <source>
        <dbReference type="Pfam" id="PF02366"/>
    </source>
</evidence>
<reference evidence="10 11" key="1">
    <citation type="submission" date="2016-08" db="EMBL/GenBank/DDBJ databases">
        <title>Draft genome sequence of Candidatus Piscirickettsia litoralis, from seawater.</title>
        <authorList>
            <person name="Wan X."/>
            <person name="Lee A.J."/>
            <person name="Hou S."/>
            <person name="Donachie S.P."/>
        </authorList>
    </citation>
    <scope>NUCLEOTIDE SEQUENCE [LARGE SCALE GENOMIC DNA]</scope>
    <source>
        <strain evidence="10 11">Y2</strain>
    </source>
</reference>
<evidence type="ECO:0000256" key="7">
    <source>
        <dbReference type="ARBA" id="ARBA00023136"/>
    </source>
</evidence>
<protein>
    <recommendedName>
        <fullName evidence="9">ArnT-like N-terminal domain-containing protein</fullName>
    </recommendedName>
</protein>
<feature type="transmembrane region" description="Helical" evidence="8">
    <location>
        <begin position="212"/>
        <end position="232"/>
    </location>
</feature>
<feature type="transmembrane region" description="Helical" evidence="8">
    <location>
        <begin position="262"/>
        <end position="282"/>
    </location>
</feature>
<evidence type="ECO:0000256" key="4">
    <source>
        <dbReference type="ARBA" id="ARBA00022679"/>
    </source>
</evidence>
<feature type="transmembrane region" description="Helical" evidence="8">
    <location>
        <begin position="139"/>
        <end position="154"/>
    </location>
</feature>
<feature type="transmembrane region" description="Helical" evidence="8">
    <location>
        <begin position="174"/>
        <end position="200"/>
    </location>
</feature>
<dbReference type="InterPro" id="IPR050297">
    <property type="entry name" value="LipidA_mod_glycosyltrf_83"/>
</dbReference>
<evidence type="ECO:0000256" key="3">
    <source>
        <dbReference type="ARBA" id="ARBA00022676"/>
    </source>
</evidence>
<keyword evidence="6 8" id="KW-1133">Transmembrane helix</keyword>
<proteinExistence type="predicted"/>
<dbReference type="PANTHER" id="PTHR33908:SF3">
    <property type="entry name" value="UNDECAPRENYL PHOSPHATE-ALPHA-4-AMINO-4-DEOXY-L-ARABINOSE ARABINOSYL TRANSFERASE"/>
    <property type="match status" value="1"/>
</dbReference>
<keyword evidence="3" id="KW-0328">Glycosyltransferase</keyword>
<feature type="transmembrane region" description="Helical" evidence="8">
    <location>
        <begin position="113"/>
        <end position="133"/>
    </location>
</feature>
<keyword evidence="2" id="KW-1003">Cell membrane</keyword>
<evidence type="ECO:0000256" key="1">
    <source>
        <dbReference type="ARBA" id="ARBA00004651"/>
    </source>
</evidence>
<feature type="transmembrane region" description="Helical" evidence="8">
    <location>
        <begin position="7"/>
        <end position="26"/>
    </location>
</feature>
<name>A0ABX3A3P4_9GAMM</name>
<evidence type="ECO:0000256" key="2">
    <source>
        <dbReference type="ARBA" id="ARBA00022475"/>
    </source>
</evidence>